<dbReference type="Gene3D" id="1.10.287.1490">
    <property type="match status" value="1"/>
</dbReference>
<keyword evidence="4" id="KW-1185">Reference proteome</keyword>
<evidence type="ECO:0000313" key="3">
    <source>
        <dbReference type="EMBL" id="KAF5352412.1"/>
    </source>
</evidence>
<feature type="region of interest" description="Disordered" evidence="2">
    <location>
        <begin position="636"/>
        <end position="659"/>
    </location>
</feature>
<evidence type="ECO:0000256" key="1">
    <source>
        <dbReference type="SAM" id="Coils"/>
    </source>
</evidence>
<comment type="caution">
    <text evidence="3">The sequence shown here is derived from an EMBL/GenBank/DDBJ whole genome shotgun (WGS) entry which is preliminary data.</text>
</comment>
<dbReference type="Proteomes" id="UP000559027">
    <property type="component" value="Unassembled WGS sequence"/>
</dbReference>
<sequence length="850" mass="95088">MSEADRAAKAARAKAMLKKRQQKKAAESGGPVSDVTSVPSRASTPALSEPAAGEQKQDNIDEVFGAKNNSDTSWLSGLPRATSPPVRTTTPASLPSSTKSPPPIASLPTQAQSGPSSKEQELQKEVASLRSEIAKLQETMQRLPTLEGDVSAAQEKSKRLEALIEQERAQYSTLESQLEELRRETGVQFKNHEETISLLVSEKATLTSELHRLDEVEARAHNAEGSLEQEKRKNADLQSQLGKLRNHVSSITSALEGLQRKEKEMNEKHREQERQLQLVTASATEARKDAERYQRNLNELEEQIQNDDRLERVEASLKNTQERADELEFQLSKLKHTHTLLKTEKEVLDRQSSEFTETKINLESQNSDLRAKHDSALKELTDVTKERDALMAHKTSLEQSGQDKDATIAGLHAQLASAGTEISSQKRQVQTLQNDLRAAQKRVDDSERTQQRLQSEGTNLMRSLDELRPKVIELTEDKVQLSEKLAHLEHALRDRDGVISSLETSLEEAKQERESFQTEWKTKLSKAEQEQSQAATSSSEMEQGFSELQKELDNALDSIRALETERQSLRQDAQARLKEVEQLSNNWRSQAAEITKLQYELNERRAAQEEEESLLEQAQSEIESLRAEVASKTTEVEQLWQTQSSSSSSANGNPPSLNEEMLNSLRQQHALDLSASQSQIRALENSVFDAEARAHTLQKQVHGLEAQLALARPSSRLGQRSFSPNHLSRPSSRVQSHSELGRSSFSSSQRPPPPLSRSIFDQGLTPETRHKRKVSLSMLKARIESEVAAIGLPSRALSPVDSQPDPESPLQAELSHHHQINQTHGHHRPQFLDESHVFWCSSCSGELVVL</sequence>
<dbReference type="OrthoDB" id="10255630at2759"/>
<organism evidence="3 4">
    <name type="scientific">Leucocoprinus leucothites</name>
    <dbReference type="NCBI Taxonomy" id="201217"/>
    <lineage>
        <taxon>Eukaryota</taxon>
        <taxon>Fungi</taxon>
        <taxon>Dikarya</taxon>
        <taxon>Basidiomycota</taxon>
        <taxon>Agaricomycotina</taxon>
        <taxon>Agaricomycetes</taxon>
        <taxon>Agaricomycetidae</taxon>
        <taxon>Agaricales</taxon>
        <taxon>Agaricineae</taxon>
        <taxon>Agaricaceae</taxon>
        <taxon>Leucocoprinus</taxon>
    </lineage>
</organism>
<feature type="compositionally biased region" description="Polar residues" evidence="2">
    <location>
        <begin position="107"/>
        <end position="117"/>
    </location>
</feature>
<dbReference type="AlphaFoldDB" id="A0A8H5D2F6"/>
<name>A0A8H5D2F6_9AGAR</name>
<dbReference type="SUPFAM" id="SSF90257">
    <property type="entry name" value="Myosin rod fragments"/>
    <property type="match status" value="2"/>
</dbReference>
<feature type="compositionally biased region" description="Low complexity" evidence="2">
    <location>
        <begin position="737"/>
        <end position="749"/>
    </location>
</feature>
<dbReference type="EMBL" id="JAACJO010000011">
    <property type="protein sequence ID" value="KAF5352412.1"/>
    <property type="molecule type" value="Genomic_DNA"/>
</dbReference>
<reference evidence="3 4" key="1">
    <citation type="journal article" date="2020" name="ISME J.">
        <title>Uncovering the hidden diversity of litter-decomposition mechanisms in mushroom-forming fungi.</title>
        <authorList>
            <person name="Floudas D."/>
            <person name="Bentzer J."/>
            <person name="Ahren D."/>
            <person name="Johansson T."/>
            <person name="Persson P."/>
            <person name="Tunlid A."/>
        </authorList>
    </citation>
    <scope>NUCLEOTIDE SEQUENCE [LARGE SCALE GENOMIC DNA]</scope>
    <source>
        <strain evidence="3 4">CBS 146.42</strain>
    </source>
</reference>
<gene>
    <name evidence="3" type="ORF">D9756_005829</name>
</gene>
<feature type="region of interest" description="Disordered" evidence="2">
    <location>
        <begin position="795"/>
        <end position="827"/>
    </location>
</feature>
<dbReference type="PANTHER" id="PTHR18937">
    <property type="entry name" value="STRUCTURAL MAINTENANCE OF CHROMOSOMES SMC FAMILY MEMBER"/>
    <property type="match status" value="1"/>
</dbReference>
<feature type="coiled-coil region" evidence="1">
    <location>
        <begin position="415"/>
        <end position="519"/>
    </location>
</feature>
<feature type="compositionally biased region" description="Polar residues" evidence="2">
    <location>
        <begin position="716"/>
        <end position="735"/>
    </location>
</feature>
<evidence type="ECO:0000313" key="4">
    <source>
        <dbReference type="Proteomes" id="UP000559027"/>
    </source>
</evidence>
<proteinExistence type="predicted"/>
<feature type="region of interest" description="Disordered" evidence="2">
    <location>
        <begin position="1"/>
        <end position="125"/>
    </location>
</feature>
<feature type="compositionally biased region" description="Polar residues" evidence="2">
    <location>
        <begin position="85"/>
        <end position="99"/>
    </location>
</feature>
<feature type="coiled-coil region" evidence="1">
    <location>
        <begin position="545"/>
        <end position="635"/>
    </location>
</feature>
<protein>
    <submittedName>
        <fullName evidence="3">Uncharacterized protein</fullName>
    </submittedName>
</protein>
<feature type="coiled-coil region" evidence="1">
    <location>
        <begin position="213"/>
        <end position="386"/>
    </location>
</feature>
<feature type="coiled-coil region" evidence="1">
    <location>
        <begin position="680"/>
        <end position="707"/>
    </location>
</feature>
<feature type="region of interest" description="Disordered" evidence="2">
    <location>
        <begin position="715"/>
        <end position="767"/>
    </location>
</feature>
<accession>A0A8H5D2F6</accession>
<evidence type="ECO:0000256" key="2">
    <source>
        <dbReference type="SAM" id="MobiDB-lite"/>
    </source>
</evidence>
<keyword evidence="1" id="KW-0175">Coiled coil</keyword>
<feature type="compositionally biased region" description="Polar residues" evidence="2">
    <location>
        <begin position="34"/>
        <end position="46"/>
    </location>
</feature>
<feature type="compositionally biased region" description="Basic residues" evidence="2">
    <location>
        <begin position="9"/>
        <end position="23"/>
    </location>
</feature>